<dbReference type="AlphaFoldDB" id="X1E336"/>
<reference evidence="1" key="1">
    <citation type="journal article" date="2014" name="Front. Microbiol.">
        <title>High frequency of phylogenetically diverse reductive dehalogenase-homologous genes in deep subseafloor sedimentary metagenomes.</title>
        <authorList>
            <person name="Kawai M."/>
            <person name="Futagami T."/>
            <person name="Toyoda A."/>
            <person name="Takaki Y."/>
            <person name="Nishi S."/>
            <person name="Hori S."/>
            <person name="Arai W."/>
            <person name="Tsubouchi T."/>
            <person name="Morono Y."/>
            <person name="Uchiyama I."/>
            <person name="Ito T."/>
            <person name="Fujiyama A."/>
            <person name="Inagaki F."/>
            <person name="Takami H."/>
        </authorList>
    </citation>
    <scope>NUCLEOTIDE SEQUENCE</scope>
    <source>
        <strain evidence="1">Expedition CK06-06</strain>
    </source>
</reference>
<accession>X1E336</accession>
<name>X1E336_9ZZZZ</name>
<evidence type="ECO:0000313" key="1">
    <source>
        <dbReference type="EMBL" id="GAH26947.1"/>
    </source>
</evidence>
<gene>
    <name evidence="1" type="ORF">S01H4_66783</name>
</gene>
<comment type="caution">
    <text evidence="1">The sequence shown here is derived from an EMBL/GenBank/DDBJ whole genome shotgun (WGS) entry which is preliminary data.</text>
</comment>
<proteinExistence type="predicted"/>
<organism evidence="1">
    <name type="scientific">marine sediment metagenome</name>
    <dbReference type="NCBI Taxonomy" id="412755"/>
    <lineage>
        <taxon>unclassified sequences</taxon>
        <taxon>metagenomes</taxon>
        <taxon>ecological metagenomes</taxon>
    </lineage>
</organism>
<sequence length="54" mass="6289">MVVAGLERYGIIKKQDIVATDVLNIEFGYVIYDVNYYRNITVIKDFKLKSAIQF</sequence>
<protein>
    <submittedName>
        <fullName evidence="1">Uncharacterized protein</fullName>
    </submittedName>
</protein>
<dbReference type="EMBL" id="BART01041556">
    <property type="protein sequence ID" value="GAH26947.1"/>
    <property type="molecule type" value="Genomic_DNA"/>
</dbReference>